<evidence type="ECO:0000313" key="2">
    <source>
        <dbReference type="Proteomes" id="UP000566071"/>
    </source>
</evidence>
<proteinExistence type="predicted"/>
<dbReference type="RefSeq" id="WP_175269853.1">
    <property type="nucleotide sequence ID" value="NZ_JABFCR010000034.1"/>
</dbReference>
<name>A0ABX1W1V6_9SPHI</name>
<protein>
    <submittedName>
        <fullName evidence="1">Uncharacterized protein</fullName>
    </submittedName>
</protein>
<dbReference type="Proteomes" id="UP000566071">
    <property type="component" value="Unassembled WGS sequence"/>
</dbReference>
<reference evidence="1 2" key="1">
    <citation type="submission" date="2020-05" db="EMBL/GenBank/DDBJ databases">
        <authorList>
            <person name="Khan S.A."/>
            <person name="Jeon C.O."/>
            <person name="Chun B.H."/>
        </authorList>
    </citation>
    <scope>NUCLEOTIDE SEQUENCE [LARGE SCALE GENOMIC DNA]</scope>
    <source>
        <strain evidence="1 2">S1162</strain>
    </source>
</reference>
<comment type="caution">
    <text evidence="1">The sequence shown here is derived from an EMBL/GenBank/DDBJ whole genome shotgun (WGS) entry which is preliminary data.</text>
</comment>
<sequence length="151" mass="16869">MSSFSPEDTPATVKGNPIMKSYYKSNYSNQIKELKLILKQASKEYDLNKLSAIRMTISSVNGLSDDILEKYYREQSEPINFKSNHNLADIIAKSQLKTDLTNILSPYSVTINGTSLDGLLYDARQDHQKVTNGMLDGIIIFGIVTTGSRNL</sequence>
<accession>A0ABX1W1V6</accession>
<organism evidence="1 2">
    <name type="scientific">Mucilaginibacter humi</name>
    <dbReference type="NCBI Taxonomy" id="2732510"/>
    <lineage>
        <taxon>Bacteria</taxon>
        <taxon>Pseudomonadati</taxon>
        <taxon>Bacteroidota</taxon>
        <taxon>Sphingobacteriia</taxon>
        <taxon>Sphingobacteriales</taxon>
        <taxon>Sphingobacteriaceae</taxon>
        <taxon>Mucilaginibacter</taxon>
    </lineage>
</organism>
<evidence type="ECO:0000313" key="1">
    <source>
        <dbReference type="EMBL" id="NNU34168.1"/>
    </source>
</evidence>
<keyword evidence="2" id="KW-1185">Reference proteome</keyword>
<gene>
    <name evidence="1" type="ORF">HK413_08460</name>
</gene>
<dbReference type="EMBL" id="JABFCR010000034">
    <property type="protein sequence ID" value="NNU34168.1"/>
    <property type="molecule type" value="Genomic_DNA"/>
</dbReference>